<protein>
    <submittedName>
        <fullName evidence="1">Uncharacterized protein</fullName>
    </submittedName>
</protein>
<gene>
    <name evidence="1" type="ORF">PREVCOP_05639</name>
</gene>
<proteinExistence type="predicted"/>
<dbReference type="PaxDb" id="537011-PREVCOP_05639"/>
<accession>D1PEJ1</accession>
<dbReference type="AlphaFoldDB" id="D1PEJ1"/>
<reference evidence="1" key="1">
    <citation type="submission" date="2009-11" db="EMBL/GenBank/DDBJ databases">
        <authorList>
            <person name="Weinstock G."/>
            <person name="Sodergren E."/>
            <person name="Clifton S."/>
            <person name="Fulton L."/>
            <person name="Fulton B."/>
            <person name="Courtney L."/>
            <person name="Fronick C."/>
            <person name="Harrison M."/>
            <person name="Strong C."/>
            <person name="Farmer C."/>
            <person name="Delahaunty K."/>
            <person name="Markovic C."/>
            <person name="Hall O."/>
            <person name="Minx P."/>
            <person name="Tomlinson C."/>
            <person name="Mitreva M."/>
            <person name="Nelson J."/>
            <person name="Hou S."/>
            <person name="Wollam A."/>
            <person name="Pepin K.H."/>
            <person name="Johnson M."/>
            <person name="Bhonagiri V."/>
            <person name="Nash W.E."/>
            <person name="Warren W."/>
            <person name="Chinwalla A."/>
            <person name="Mardis E.R."/>
            <person name="Wilson R.K."/>
        </authorList>
    </citation>
    <scope>NUCLEOTIDE SEQUENCE [LARGE SCALE GENOMIC DNA]</scope>
    <source>
        <strain evidence="1">DSM 18205</strain>
    </source>
</reference>
<dbReference type="Proteomes" id="UP000004477">
    <property type="component" value="Unassembled WGS sequence"/>
</dbReference>
<evidence type="ECO:0000313" key="1">
    <source>
        <dbReference type="EMBL" id="EFB34920.1"/>
    </source>
</evidence>
<dbReference type="EMBL" id="ACBX02000023">
    <property type="protein sequence ID" value="EFB34920.1"/>
    <property type="molecule type" value="Genomic_DNA"/>
</dbReference>
<sequence>MADIQVLLAYFLFFYSLERLVQRLNKTRVFAFNIAPFFVFLSPKMEVRLTLDSKKAYLKSQKGSFELQKSLT</sequence>
<comment type="caution">
    <text evidence="1">The sequence shown here is derived from an EMBL/GenBank/DDBJ whole genome shotgun (WGS) entry which is preliminary data.</text>
</comment>
<keyword evidence="2" id="KW-1185">Reference proteome</keyword>
<evidence type="ECO:0000313" key="2">
    <source>
        <dbReference type="Proteomes" id="UP000004477"/>
    </source>
</evidence>
<name>D1PEJ1_9BACT</name>
<dbReference type="HOGENOM" id="CLU_2718949_0_0_10"/>
<organism evidence="1 2">
    <name type="scientific">Segatella copri DSM 18205</name>
    <dbReference type="NCBI Taxonomy" id="537011"/>
    <lineage>
        <taxon>Bacteria</taxon>
        <taxon>Pseudomonadati</taxon>
        <taxon>Bacteroidota</taxon>
        <taxon>Bacteroidia</taxon>
        <taxon>Bacteroidales</taxon>
        <taxon>Prevotellaceae</taxon>
        <taxon>Segatella</taxon>
    </lineage>
</organism>